<reference evidence="2 3" key="1">
    <citation type="submission" date="2016-06" db="EMBL/GenBank/DDBJ databases">
        <authorList>
            <person name="Kjaerup R.B."/>
            <person name="Dalgaard T.S."/>
            <person name="Juul-Madsen H.R."/>
        </authorList>
    </citation>
    <scope>NUCLEOTIDE SEQUENCE [LARGE SCALE GENOMIC DNA]</scope>
    <source>
        <strain evidence="2">2</strain>
    </source>
</reference>
<name>A0A1A8XNV5_9RHOO</name>
<dbReference type="EMBL" id="FLQY01000112">
    <property type="protein sequence ID" value="SBT06849.1"/>
    <property type="molecule type" value="Genomic_DNA"/>
</dbReference>
<evidence type="ECO:0000313" key="2">
    <source>
        <dbReference type="EMBL" id="SBT06849.1"/>
    </source>
</evidence>
<dbReference type="Proteomes" id="UP000199600">
    <property type="component" value="Unassembled WGS sequence"/>
</dbReference>
<sequence>MTLNHLINILALTTLSGTLTACSLFGSQPATSSTRYEVVKGRQQQLNFKLASGIYRCELGQKVEVQRDARNANLIEIDWQRSHYTLQRYDSTSGLPRFEDRKNGLLWIDLPWKSVLMDTSSGRPLANECKAMTS</sequence>
<protein>
    <recommendedName>
        <fullName evidence="4">C-type lysozyme inhibitor domain-containing protein</fullName>
    </recommendedName>
</protein>
<proteinExistence type="predicted"/>
<feature type="chain" id="PRO_5008381590" description="C-type lysozyme inhibitor domain-containing protein" evidence="1">
    <location>
        <begin position="22"/>
        <end position="134"/>
    </location>
</feature>
<keyword evidence="3" id="KW-1185">Reference proteome</keyword>
<keyword evidence="1" id="KW-0732">Signal</keyword>
<dbReference type="RefSeq" id="WP_186410659.1">
    <property type="nucleotide sequence ID" value="NZ_FLQY01000112.1"/>
</dbReference>
<organism evidence="2 3">
    <name type="scientific">Candidatus Propionivibrio aalborgensis</name>
    <dbReference type="NCBI Taxonomy" id="1860101"/>
    <lineage>
        <taxon>Bacteria</taxon>
        <taxon>Pseudomonadati</taxon>
        <taxon>Pseudomonadota</taxon>
        <taxon>Betaproteobacteria</taxon>
        <taxon>Rhodocyclales</taxon>
        <taxon>Rhodocyclaceae</taxon>
        <taxon>Propionivibrio</taxon>
    </lineage>
</organism>
<evidence type="ECO:0000256" key="1">
    <source>
        <dbReference type="SAM" id="SignalP"/>
    </source>
</evidence>
<evidence type="ECO:0008006" key="4">
    <source>
        <dbReference type="Google" id="ProtNLM"/>
    </source>
</evidence>
<accession>A0A1A8XNV5</accession>
<gene>
    <name evidence="2" type="ORF">PROAA_20018</name>
</gene>
<feature type="signal peptide" evidence="1">
    <location>
        <begin position="1"/>
        <end position="21"/>
    </location>
</feature>
<dbReference type="AlphaFoldDB" id="A0A1A8XNV5"/>
<evidence type="ECO:0000313" key="3">
    <source>
        <dbReference type="Proteomes" id="UP000199600"/>
    </source>
</evidence>